<evidence type="ECO:0000313" key="3">
    <source>
        <dbReference type="Proteomes" id="UP000711391"/>
    </source>
</evidence>
<protein>
    <submittedName>
        <fullName evidence="2">DUF368 domain-containing protein</fullName>
    </submittedName>
</protein>
<feature type="transmembrane region" description="Helical" evidence="1">
    <location>
        <begin position="195"/>
        <end position="211"/>
    </location>
</feature>
<dbReference type="Proteomes" id="UP000711391">
    <property type="component" value="Unassembled WGS sequence"/>
</dbReference>
<organism evidence="2 3">
    <name type="scientific">SAR86 cluster bacterium</name>
    <dbReference type="NCBI Taxonomy" id="2030880"/>
    <lineage>
        <taxon>Bacteria</taxon>
        <taxon>Pseudomonadati</taxon>
        <taxon>Pseudomonadota</taxon>
        <taxon>Gammaproteobacteria</taxon>
        <taxon>SAR86 cluster</taxon>
    </lineage>
</organism>
<feature type="transmembrane region" description="Helical" evidence="1">
    <location>
        <begin position="7"/>
        <end position="32"/>
    </location>
</feature>
<comment type="caution">
    <text evidence="2">The sequence shown here is derived from an EMBL/GenBank/DDBJ whole genome shotgun (WGS) entry which is preliminary data.</text>
</comment>
<keyword evidence="1" id="KW-0812">Transmembrane</keyword>
<keyword evidence="1" id="KW-0472">Membrane</keyword>
<feature type="transmembrane region" description="Helical" evidence="1">
    <location>
        <begin position="94"/>
        <end position="114"/>
    </location>
</feature>
<evidence type="ECO:0000256" key="1">
    <source>
        <dbReference type="SAM" id="Phobius"/>
    </source>
</evidence>
<feature type="transmembrane region" description="Helical" evidence="1">
    <location>
        <begin position="61"/>
        <end position="88"/>
    </location>
</feature>
<keyword evidence="1" id="KW-1133">Transmembrane helix</keyword>
<gene>
    <name evidence="2" type="ORF">ISQ64_02585</name>
</gene>
<dbReference type="PANTHER" id="PTHR37308">
    <property type="entry name" value="INTEGRAL MEMBRANE PROTEIN"/>
    <property type="match status" value="1"/>
</dbReference>
<dbReference type="Pfam" id="PF04018">
    <property type="entry name" value="VCA0040-like"/>
    <property type="match status" value="1"/>
</dbReference>
<feature type="transmembrane region" description="Helical" evidence="1">
    <location>
        <begin position="121"/>
        <end position="138"/>
    </location>
</feature>
<accession>A0A937LJU2</accession>
<name>A0A937LJU2_9GAMM</name>
<dbReference type="InterPro" id="IPR007163">
    <property type="entry name" value="VCA0040-like"/>
</dbReference>
<dbReference type="EMBL" id="JADHQD010000010">
    <property type="protein sequence ID" value="MBL6818274.1"/>
    <property type="molecule type" value="Genomic_DNA"/>
</dbReference>
<evidence type="ECO:0000313" key="2">
    <source>
        <dbReference type="EMBL" id="MBL6818274.1"/>
    </source>
</evidence>
<proteinExistence type="predicted"/>
<feature type="transmembrane region" description="Helical" evidence="1">
    <location>
        <begin position="173"/>
        <end position="189"/>
    </location>
</feature>
<feature type="transmembrane region" description="Helical" evidence="1">
    <location>
        <begin position="223"/>
        <end position="241"/>
    </location>
</feature>
<reference evidence="2" key="1">
    <citation type="submission" date="2020-10" db="EMBL/GenBank/DDBJ databases">
        <title>Microbiome of the Black Sea water column analyzed by genome centric metagenomics.</title>
        <authorList>
            <person name="Cabello-Yeves P.J."/>
            <person name="Callieri C."/>
            <person name="Picazo A."/>
            <person name="Mehrshad M."/>
            <person name="Haro-Moreno J.M."/>
            <person name="Roda-Garcia J."/>
            <person name="Dzembekova N."/>
            <person name="Slabakova V."/>
            <person name="Slabakova N."/>
            <person name="Moncheva S."/>
            <person name="Rodriguez-Valera F."/>
        </authorList>
    </citation>
    <scope>NUCLEOTIDE SEQUENCE</scope>
    <source>
        <strain evidence="2">BS307-5m-G50</strain>
    </source>
</reference>
<dbReference type="PANTHER" id="PTHR37308:SF1">
    <property type="entry name" value="POLYPRENYL-PHOSPHATE TRANSPORTER"/>
    <property type="match status" value="1"/>
</dbReference>
<sequence>MTEKLRFVIAGFFVGLAELLPGISGSTVAIAFNVYEKFILFLSNLKINNLSFNLKKLNQLFFLDLIIPFFIAMAISVIFTSKFILFLYSEYTNGFLTSLAILMCLISLLIAFRLKKEFEINLYWFIYFLAGAILGIILNNIDFVSNDPSFFIFILIGFIAFSFFLLPGISGSAILLSIGVYEIIIGSIANVEFEVLVPFAIGCLTSLLLMPKIINFLLSQYKLNIMIFFGALIFVSGILIFPS</sequence>
<dbReference type="AlphaFoldDB" id="A0A937LJU2"/>